<dbReference type="SMR" id="Q39W05"/>
<keyword evidence="2" id="KW-0808">Transferase</keyword>
<dbReference type="SUPFAM" id="SSF53448">
    <property type="entry name" value="Nucleotide-diphospho-sugar transferases"/>
    <property type="match status" value="1"/>
</dbReference>
<dbReference type="EMBL" id="CP000148">
    <property type="protein sequence ID" value="ABB31569.1"/>
    <property type="molecule type" value="Genomic_DNA"/>
</dbReference>
<dbReference type="Proteomes" id="UP000007073">
    <property type="component" value="Chromosome"/>
</dbReference>
<sequence length="300" mass="34705">MTNNSTKVCVLLATYNGTKWCLDQVKSILNQEDVNLEVFVSDDLSSDSTTDLLALLNDSRIHILASSYKFGSACQNFFRLVRDVDFSEYDYIAFADQDDLWNPNKLSYSIEQLNAHCADAFSSNVTAFWPDGRARLIVKDQPQREWDFLFESAGPGCTFVLTKKLACNLANFLHNNYEKTKGVALHDWFTYAFARSNSYSWWIDSQPTMMYRQHESNEFGVNSGVTAALSRFRKTSNGWYRNQVILIGDLVGAEDSWPIKRMRRFSLLDRMLLLFNVFAFRRSFRDRIALFFLLLLPQKK</sequence>
<dbReference type="Gene3D" id="3.90.550.10">
    <property type="entry name" value="Spore Coat Polysaccharide Biosynthesis Protein SpsA, Chain A"/>
    <property type="match status" value="1"/>
</dbReference>
<dbReference type="PANTHER" id="PTHR43685:SF2">
    <property type="entry name" value="GLYCOSYLTRANSFERASE 2-LIKE DOMAIN-CONTAINING PROTEIN"/>
    <property type="match status" value="1"/>
</dbReference>
<dbReference type="STRING" id="269799.Gmet_1334"/>
<dbReference type="AlphaFoldDB" id="Q39W05"/>
<dbReference type="InterPro" id="IPR029044">
    <property type="entry name" value="Nucleotide-diphossugar_trans"/>
</dbReference>
<dbReference type="Pfam" id="PF00535">
    <property type="entry name" value="Glycos_transf_2"/>
    <property type="match status" value="1"/>
</dbReference>
<dbReference type="RefSeq" id="WP_004513172.1">
    <property type="nucleotide sequence ID" value="NC_007517.1"/>
</dbReference>
<proteinExistence type="predicted"/>
<evidence type="ECO:0000313" key="2">
    <source>
        <dbReference type="EMBL" id="ABB31569.1"/>
    </source>
</evidence>
<evidence type="ECO:0000259" key="1">
    <source>
        <dbReference type="Pfam" id="PF00535"/>
    </source>
</evidence>
<reference evidence="2 3" key="2">
    <citation type="journal article" date="2009" name="BMC Microbiol.">
        <title>The genome sequence of Geobacter metallireducens: features of metabolism, physiology and regulation common and dissimilar to Geobacter sulfurreducens.</title>
        <authorList>
            <person name="Aklujkar M."/>
            <person name="Krushkal J."/>
            <person name="DiBartolo G."/>
            <person name="Lapidus A."/>
            <person name="Land M.L."/>
            <person name="Lovley D.R."/>
        </authorList>
    </citation>
    <scope>NUCLEOTIDE SEQUENCE [LARGE SCALE GENOMIC DNA]</scope>
    <source>
        <strain evidence="3">ATCC 53774 / DSM 7210 / GS-15</strain>
    </source>
</reference>
<dbReference type="HOGENOM" id="CLU_025996_2_1_7"/>
<dbReference type="eggNOG" id="COG0463">
    <property type="taxonomic scope" value="Bacteria"/>
</dbReference>
<dbReference type="CAZy" id="GT2">
    <property type="family name" value="Glycosyltransferase Family 2"/>
</dbReference>
<gene>
    <name evidence="2" type="ordered locus">Gmet_1334</name>
</gene>
<dbReference type="GO" id="GO:0016740">
    <property type="term" value="F:transferase activity"/>
    <property type="evidence" value="ECO:0007669"/>
    <property type="project" value="UniProtKB-KW"/>
</dbReference>
<dbReference type="KEGG" id="gme:Gmet_1334"/>
<keyword evidence="3" id="KW-1185">Reference proteome</keyword>
<dbReference type="InterPro" id="IPR050834">
    <property type="entry name" value="Glycosyltransf_2"/>
</dbReference>
<organism evidence="2 3">
    <name type="scientific">Geobacter metallireducens (strain ATCC 53774 / DSM 7210 / GS-15)</name>
    <dbReference type="NCBI Taxonomy" id="269799"/>
    <lineage>
        <taxon>Bacteria</taxon>
        <taxon>Pseudomonadati</taxon>
        <taxon>Thermodesulfobacteriota</taxon>
        <taxon>Desulfuromonadia</taxon>
        <taxon>Geobacterales</taxon>
        <taxon>Geobacteraceae</taxon>
        <taxon>Geobacter</taxon>
    </lineage>
</organism>
<dbReference type="InterPro" id="IPR001173">
    <property type="entry name" value="Glyco_trans_2-like"/>
</dbReference>
<name>Q39W05_GEOMG</name>
<dbReference type="PANTHER" id="PTHR43685">
    <property type="entry name" value="GLYCOSYLTRANSFERASE"/>
    <property type="match status" value="1"/>
</dbReference>
<evidence type="ECO:0000313" key="3">
    <source>
        <dbReference type="Proteomes" id="UP000007073"/>
    </source>
</evidence>
<accession>Q39W05</accession>
<protein>
    <submittedName>
        <fullName evidence="2">Glycosyltransferase</fullName>
    </submittedName>
</protein>
<reference evidence="2 3" key="1">
    <citation type="submission" date="2005-10" db="EMBL/GenBank/DDBJ databases">
        <title>Complete sequence of Geobacter metallireducens GS-15.</title>
        <authorList>
            <consortium name="US DOE Joint Genome Institute"/>
            <person name="Copeland A."/>
            <person name="Lucas S."/>
            <person name="Lapidus A."/>
            <person name="Barry K."/>
            <person name="Detter J.C."/>
            <person name="Glavina T."/>
            <person name="Hammon N."/>
            <person name="Israni S."/>
            <person name="Pitluck S."/>
            <person name="Di Bartolo G."/>
            <person name="Chain P."/>
            <person name="Schmutz J."/>
            <person name="Larimer F."/>
            <person name="Land M."/>
            <person name="Kyrpides N."/>
            <person name="Ivanova N."/>
            <person name="Richardson P."/>
        </authorList>
    </citation>
    <scope>NUCLEOTIDE SEQUENCE [LARGE SCALE GENOMIC DNA]</scope>
    <source>
        <strain evidence="3">ATCC 53774 / DSM 7210 / GS-15</strain>
    </source>
</reference>
<feature type="domain" description="Glycosyltransferase 2-like" evidence="1">
    <location>
        <begin position="9"/>
        <end position="127"/>
    </location>
</feature>